<dbReference type="Proteomes" id="UP000654075">
    <property type="component" value="Unassembled WGS sequence"/>
</dbReference>
<proteinExistence type="predicted"/>
<dbReference type="InterPro" id="IPR001640">
    <property type="entry name" value="Lgt"/>
</dbReference>
<dbReference type="GO" id="GO:0005509">
    <property type="term" value="F:calcium ion binding"/>
    <property type="evidence" value="ECO:0007669"/>
    <property type="project" value="InterPro"/>
</dbReference>
<keyword evidence="9" id="KW-1185">Reference proteome</keyword>
<organism evidence="8 9">
    <name type="scientific">Polarella glacialis</name>
    <name type="common">Dinoflagellate</name>
    <dbReference type="NCBI Taxonomy" id="89957"/>
    <lineage>
        <taxon>Eukaryota</taxon>
        <taxon>Sar</taxon>
        <taxon>Alveolata</taxon>
        <taxon>Dinophyceae</taxon>
        <taxon>Suessiales</taxon>
        <taxon>Suessiaceae</taxon>
        <taxon>Polarella</taxon>
    </lineage>
</organism>
<dbReference type="InterPro" id="IPR036457">
    <property type="entry name" value="PPM-type-like_dom_sf"/>
</dbReference>
<dbReference type="GO" id="GO:0042158">
    <property type="term" value="P:lipoprotein biosynthetic process"/>
    <property type="evidence" value="ECO:0007669"/>
    <property type="project" value="InterPro"/>
</dbReference>
<evidence type="ECO:0000256" key="6">
    <source>
        <dbReference type="ARBA" id="ARBA00023136"/>
    </source>
</evidence>
<dbReference type="Pfam" id="PF01790">
    <property type="entry name" value="LGT"/>
    <property type="match status" value="1"/>
</dbReference>
<evidence type="ECO:0000259" key="7">
    <source>
        <dbReference type="PROSITE" id="PS50222"/>
    </source>
</evidence>
<feature type="non-terminal residue" evidence="8">
    <location>
        <position position="579"/>
    </location>
</feature>
<gene>
    <name evidence="8" type="ORF">PGLA1383_LOCUS17241</name>
</gene>
<dbReference type="PROSITE" id="PS50222">
    <property type="entry name" value="EF_HAND_2"/>
    <property type="match status" value="3"/>
</dbReference>
<dbReference type="SMART" id="SM00054">
    <property type="entry name" value="EFh"/>
    <property type="match status" value="3"/>
</dbReference>
<dbReference type="Gene3D" id="1.10.238.10">
    <property type="entry name" value="EF-hand"/>
    <property type="match status" value="1"/>
</dbReference>
<dbReference type="PANTHER" id="PTHR30589">
    <property type="entry name" value="PROLIPOPROTEIN DIACYLGLYCERYL TRANSFERASE"/>
    <property type="match status" value="1"/>
</dbReference>
<feature type="domain" description="EF-hand" evidence="7">
    <location>
        <begin position="1"/>
        <end position="26"/>
    </location>
</feature>
<evidence type="ECO:0000256" key="1">
    <source>
        <dbReference type="ARBA" id="ARBA00022475"/>
    </source>
</evidence>
<keyword evidence="4" id="KW-0106">Calcium</keyword>
<dbReference type="SUPFAM" id="SSF81606">
    <property type="entry name" value="PP2C-like"/>
    <property type="match status" value="1"/>
</dbReference>
<evidence type="ECO:0000256" key="3">
    <source>
        <dbReference type="ARBA" id="ARBA00022692"/>
    </source>
</evidence>
<protein>
    <recommendedName>
        <fullName evidence="7">EF-hand domain-containing protein</fullName>
    </recommendedName>
</protein>
<name>A0A813EKS6_POLGL</name>
<feature type="non-terminal residue" evidence="8">
    <location>
        <position position="1"/>
    </location>
</feature>
<comment type="caution">
    <text evidence="8">The sequence shown here is derived from an EMBL/GenBank/DDBJ whole genome shotgun (WGS) entry which is preliminary data.</text>
</comment>
<feature type="domain" description="EF-hand" evidence="7">
    <location>
        <begin position="105"/>
        <end position="140"/>
    </location>
</feature>
<dbReference type="Pfam" id="PF13202">
    <property type="entry name" value="EF-hand_5"/>
    <property type="match status" value="1"/>
</dbReference>
<dbReference type="EMBL" id="CAJNNV010010622">
    <property type="protein sequence ID" value="CAE8598842.1"/>
    <property type="molecule type" value="Genomic_DNA"/>
</dbReference>
<accession>A0A813EKS6</accession>
<dbReference type="Pfam" id="PF13499">
    <property type="entry name" value="EF-hand_7"/>
    <property type="match status" value="1"/>
</dbReference>
<dbReference type="AlphaFoldDB" id="A0A813EKS6"/>
<evidence type="ECO:0000256" key="4">
    <source>
        <dbReference type="ARBA" id="ARBA00022837"/>
    </source>
</evidence>
<keyword evidence="1" id="KW-1003">Cell membrane</keyword>
<evidence type="ECO:0000256" key="5">
    <source>
        <dbReference type="ARBA" id="ARBA00022989"/>
    </source>
</evidence>
<dbReference type="Gene3D" id="3.60.40.10">
    <property type="entry name" value="PPM-type phosphatase domain"/>
    <property type="match status" value="1"/>
</dbReference>
<evidence type="ECO:0000256" key="2">
    <source>
        <dbReference type="ARBA" id="ARBA00022679"/>
    </source>
</evidence>
<keyword evidence="5" id="KW-1133">Transmembrane helix</keyword>
<sequence length="579" mass="63285">DEIDEDGSGSVTFEEFQAWYSKVFNVEINPDRTDFITIDIVPADQRMLREVSKKLSLDNLKVESLWKEFKKLDQDSSGSLDQEEFKVIVQQILSPTNPRADKVEVPEKVMHKFWIEVDTDNSGSVNFEEFAAWYMKCFDGSASPMEQYYSKLGSNFRTTVVERTVTNMALEAHCELALMRQGIDVGVLVSEGQTYNYVLLHLFGSLSFPSYCSVKDLGSPTLGAVQIAGRMGCSLLHAQHTHALYNLPNMDADLYTFTAQEGDLLVLGTDGLFDNLFIHEVCQLAGEAMGPLDSGSPTDPATIAQALVKAAFHRSIDRAARSPFGEHAKQARKFVNPVLFTVFGFKVYSYGVMVASALASCTAVLSSELKRLGIEVDAATIMLAFIPGFWAGSKVHMIVSALAVGEAMPNLGLETGHSFMGSAVGGVMSAALYGYWCGLRPLALLDMIAPLVPLGHAVGKWGCFLSGDGCYGPPASADLPWAMSFPNGLLPTSEAVHPTPLYESFLSFVLFTFLHWGFSLPSTTSGRTRAVGTRSAVTLGLYGVVRMSIEPWRRHPVSDYLLGLTEYQFLAVIFILLGG</sequence>
<dbReference type="SUPFAM" id="SSF47473">
    <property type="entry name" value="EF-hand"/>
    <property type="match status" value="1"/>
</dbReference>
<dbReference type="PROSITE" id="PS00018">
    <property type="entry name" value="EF_HAND_1"/>
    <property type="match status" value="3"/>
</dbReference>
<evidence type="ECO:0000313" key="8">
    <source>
        <dbReference type="EMBL" id="CAE8598842.1"/>
    </source>
</evidence>
<dbReference type="OrthoDB" id="435618at2759"/>
<dbReference type="CDD" id="cd00051">
    <property type="entry name" value="EFh"/>
    <property type="match status" value="1"/>
</dbReference>
<evidence type="ECO:0000313" key="9">
    <source>
        <dbReference type="Proteomes" id="UP000654075"/>
    </source>
</evidence>
<keyword evidence="3" id="KW-0812">Transmembrane</keyword>
<dbReference type="InterPro" id="IPR002048">
    <property type="entry name" value="EF_hand_dom"/>
</dbReference>
<feature type="domain" description="EF-hand" evidence="7">
    <location>
        <begin position="60"/>
        <end position="95"/>
    </location>
</feature>
<keyword evidence="2" id="KW-0808">Transferase</keyword>
<reference evidence="8" key="1">
    <citation type="submission" date="2021-02" db="EMBL/GenBank/DDBJ databases">
        <authorList>
            <person name="Dougan E. K."/>
            <person name="Rhodes N."/>
            <person name="Thang M."/>
            <person name="Chan C."/>
        </authorList>
    </citation>
    <scope>NUCLEOTIDE SEQUENCE</scope>
</reference>
<dbReference type="PANTHER" id="PTHR30589:SF0">
    <property type="entry name" value="PHOSPHATIDYLGLYCEROL--PROLIPOPROTEIN DIACYLGLYCERYL TRANSFERASE"/>
    <property type="match status" value="1"/>
</dbReference>
<dbReference type="InterPro" id="IPR018247">
    <property type="entry name" value="EF_Hand_1_Ca_BS"/>
</dbReference>
<dbReference type="GO" id="GO:0008961">
    <property type="term" value="F:phosphatidylglycerol-prolipoprotein diacylglyceryl transferase activity"/>
    <property type="evidence" value="ECO:0007669"/>
    <property type="project" value="InterPro"/>
</dbReference>
<keyword evidence="6" id="KW-0472">Membrane</keyword>
<dbReference type="GO" id="GO:0005886">
    <property type="term" value="C:plasma membrane"/>
    <property type="evidence" value="ECO:0007669"/>
    <property type="project" value="InterPro"/>
</dbReference>
<dbReference type="InterPro" id="IPR011992">
    <property type="entry name" value="EF-hand-dom_pair"/>
</dbReference>